<evidence type="ECO:0000256" key="1">
    <source>
        <dbReference type="PROSITE-ProRule" id="PRU00290"/>
    </source>
</evidence>
<proteinExistence type="predicted"/>
<dbReference type="OrthoDB" id="27923at2759"/>
<dbReference type="AlphaFoldDB" id="A0A1B7NTH2"/>
<dbReference type="PROSITE" id="PS50892">
    <property type="entry name" value="V_SNARE"/>
    <property type="match status" value="1"/>
</dbReference>
<dbReference type="PANTHER" id="PTHR45806">
    <property type="entry name" value="SYNAPTOBREVIN HOMOLOG YKT6"/>
    <property type="match status" value="1"/>
</dbReference>
<evidence type="ECO:0000313" key="3">
    <source>
        <dbReference type="EMBL" id="OAX80089.1"/>
    </source>
</evidence>
<gene>
    <name evidence="4" type="ORF">ACJ72_05066</name>
    <name evidence="3" type="ORF">ACJ72_05582</name>
</gene>
<dbReference type="STRING" id="1658172.A0A1B7NTH2"/>
<dbReference type="GO" id="GO:0006888">
    <property type="term" value="P:endoplasmic reticulum to Golgi vesicle-mediated transport"/>
    <property type="evidence" value="ECO:0007669"/>
    <property type="project" value="TreeGrafter"/>
</dbReference>
<keyword evidence="5" id="KW-1185">Reference proteome</keyword>
<name>A0A1B7NTH2_9EURO</name>
<organism evidence="3 5">
    <name type="scientific">Emergomyces africanus</name>
    <dbReference type="NCBI Taxonomy" id="1955775"/>
    <lineage>
        <taxon>Eukaryota</taxon>
        <taxon>Fungi</taxon>
        <taxon>Dikarya</taxon>
        <taxon>Ascomycota</taxon>
        <taxon>Pezizomycotina</taxon>
        <taxon>Eurotiomycetes</taxon>
        <taxon>Eurotiomycetidae</taxon>
        <taxon>Onygenales</taxon>
        <taxon>Ajellomycetaceae</taxon>
        <taxon>Emergomyces</taxon>
    </lineage>
</organism>
<dbReference type="EMBL" id="LGUA01000664">
    <property type="protein sequence ID" value="OAX80597.1"/>
    <property type="molecule type" value="Genomic_DNA"/>
</dbReference>
<dbReference type="Pfam" id="PF00957">
    <property type="entry name" value="Synaptobrevin"/>
    <property type="match status" value="1"/>
</dbReference>
<dbReference type="EMBL" id="LGUA01000801">
    <property type="protein sequence ID" value="OAX80089.1"/>
    <property type="molecule type" value="Genomic_DNA"/>
</dbReference>
<dbReference type="PANTHER" id="PTHR45806:SF1">
    <property type="entry name" value="SYNAPTOBREVIN HOMOLOG YKT6"/>
    <property type="match status" value="1"/>
</dbReference>
<reference evidence="3 5" key="1">
    <citation type="submission" date="2015-07" db="EMBL/GenBank/DDBJ databases">
        <title>Emmonsia species relationships and genome sequence.</title>
        <authorList>
            <person name="Cuomo C.A."/>
            <person name="Schwartz I.S."/>
            <person name="Kenyon C."/>
            <person name="de Hoog G.S."/>
            <person name="Govender N.P."/>
            <person name="Botha A."/>
            <person name="Moreno L."/>
            <person name="de Vries M."/>
            <person name="Munoz J.F."/>
            <person name="Stielow J.B."/>
        </authorList>
    </citation>
    <scope>NUCLEOTIDE SEQUENCE [LARGE SCALE GENOMIC DNA]</scope>
    <source>
        <strain evidence="3 5">CBS 136260</strain>
    </source>
</reference>
<dbReference type="Proteomes" id="UP000091918">
    <property type="component" value="Unassembled WGS sequence"/>
</dbReference>
<evidence type="ECO:0000259" key="2">
    <source>
        <dbReference type="PROSITE" id="PS50892"/>
    </source>
</evidence>
<dbReference type="PRINTS" id="PR00219">
    <property type="entry name" value="SYNAPTOBREVN"/>
</dbReference>
<accession>A0A1B7NTH2</accession>
<dbReference type="Gene3D" id="1.20.5.110">
    <property type="match status" value="1"/>
</dbReference>
<comment type="caution">
    <text evidence="3">The sequence shown here is derived from an EMBL/GenBank/DDBJ whole genome shotgun (WGS) entry which is preliminary data.</text>
</comment>
<dbReference type="GO" id="GO:0005484">
    <property type="term" value="F:SNAP receptor activity"/>
    <property type="evidence" value="ECO:0007669"/>
    <property type="project" value="TreeGrafter"/>
</dbReference>
<keyword evidence="1" id="KW-0175">Coiled coil</keyword>
<dbReference type="SUPFAM" id="SSF58038">
    <property type="entry name" value="SNARE fusion complex"/>
    <property type="match status" value="1"/>
</dbReference>
<dbReference type="InterPro" id="IPR001388">
    <property type="entry name" value="Synaptobrevin-like"/>
</dbReference>
<dbReference type="Gene3D" id="3.30.450.50">
    <property type="entry name" value="Longin domain"/>
    <property type="match status" value="1"/>
</dbReference>
<evidence type="ECO:0000313" key="4">
    <source>
        <dbReference type="EMBL" id="OAX80597.1"/>
    </source>
</evidence>
<sequence length="227" mass="25436">MSTTTGDIIYIGFFHNEHGGTPEELYGADSFYDSLLTRFVRKSQLELITFVCKTLLEKLKPNDTAVTIIKDEVDSQNVGVLYCFNPGTGPATFVVARSTYSEQIARSIAKGVQAKIRKDFGSDQDFDLSLKRRSDVPRNKLQLYDLSVAKAKSKLKEYVENPGKADELARIQQQLDDTKQVLYQTVDKLLERGEKLDSLIAKSDNLSMQSKAFATQAKKQNSCCVVM</sequence>
<dbReference type="GO" id="GO:0016020">
    <property type="term" value="C:membrane"/>
    <property type="evidence" value="ECO:0007669"/>
    <property type="project" value="InterPro"/>
</dbReference>
<protein>
    <recommendedName>
        <fullName evidence="2">V-SNARE coiled-coil homology domain-containing protein</fullName>
    </recommendedName>
</protein>
<dbReference type="InterPro" id="IPR042855">
    <property type="entry name" value="V_SNARE_CC"/>
</dbReference>
<dbReference type="GO" id="GO:0005794">
    <property type="term" value="C:Golgi apparatus"/>
    <property type="evidence" value="ECO:0007669"/>
    <property type="project" value="TreeGrafter"/>
</dbReference>
<feature type="domain" description="V-SNARE coiled-coil homology" evidence="2">
    <location>
        <begin position="167"/>
        <end position="227"/>
    </location>
</feature>
<evidence type="ECO:0000313" key="5">
    <source>
        <dbReference type="Proteomes" id="UP000091918"/>
    </source>
</evidence>